<name>A0A4Z2J4P8_9TELE</name>
<feature type="region of interest" description="Disordered" evidence="1">
    <location>
        <begin position="1"/>
        <end position="52"/>
    </location>
</feature>
<dbReference type="Proteomes" id="UP000314294">
    <property type="component" value="Unassembled WGS sequence"/>
</dbReference>
<evidence type="ECO:0000313" key="3">
    <source>
        <dbReference type="Proteomes" id="UP000314294"/>
    </source>
</evidence>
<accession>A0A4Z2J4P8</accession>
<keyword evidence="3" id="KW-1185">Reference proteome</keyword>
<feature type="compositionally biased region" description="Basic and acidic residues" evidence="1">
    <location>
        <begin position="39"/>
        <end position="52"/>
    </location>
</feature>
<feature type="compositionally biased region" description="Polar residues" evidence="1">
    <location>
        <begin position="14"/>
        <end position="38"/>
    </location>
</feature>
<proteinExistence type="predicted"/>
<comment type="caution">
    <text evidence="2">The sequence shown here is derived from an EMBL/GenBank/DDBJ whole genome shotgun (WGS) entry which is preliminary data.</text>
</comment>
<evidence type="ECO:0000256" key="1">
    <source>
        <dbReference type="SAM" id="MobiDB-lite"/>
    </source>
</evidence>
<sequence>MSGVGGSRLPTGALKNSKNLFSVSPALQTNDADDSSGTKWDRRPSDASYVEQRRKLPEMMDTYITFDKSPGCAHTLSSPR</sequence>
<protein>
    <submittedName>
        <fullName evidence="2">Uncharacterized protein</fullName>
    </submittedName>
</protein>
<evidence type="ECO:0000313" key="2">
    <source>
        <dbReference type="EMBL" id="TNN84921.1"/>
    </source>
</evidence>
<dbReference type="AlphaFoldDB" id="A0A4Z2J4P8"/>
<organism evidence="2 3">
    <name type="scientific">Liparis tanakae</name>
    <name type="common">Tanaka's snailfish</name>
    <dbReference type="NCBI Taxonomy" id="230148"/>
    <lineage>
        <taxon>Eukaryota</taxon>
        <taxon>Metazoa</taxon>
        <taxon>Chordata</taxon>
        <taxon>Craniata</taxon>
        <taxon>Vertebrata</taxon>
        <taxon>Euteleostomi</taxon>
        <taxon>Actinopterygii</taxon>
        <taxon>Neopterygii</taxon>
        <taxon>Teleostei</taxon>
        <taxon>Neoteleostei</taxon>
        <taxon>Acanthomorphata</taxon>
        <taxon>Eupercaria</taxon>
        <taxon>Perciformes</taxon>
        <taxon>Cottioidei</taxon>
        <taxon>Cottales</taxon>
        <taxon>Liparidae</taxon>
        <taxon>Liparis</taxon>
    </lineage>
</organism>
<dbReference type="EMBL" id="SRLO01000024">
    <property type="protein sequence ID" value="TNN84921.1"/>
    <property type="molecule type" value="Genomic_DNA"/>
</dbReference>
<reference evidence="2 3" key="1">
    <citation type="submission" date="2019-03" db="EMBL/GenBank/DDBJ databases">
        <title>First draft genome of Liparis tanakae, snailfish: a comprehensive survey of snailfish specific genes.</title>
        <authorList>
            <person name="Kim W."/>
            <person name="Song I."/>
            <person name="Jeong J.-H."/>
            <person name="Kim D."/>
            <person name="Kim S."/>
            <person name="Ryu S."/>
            <person name="Song J.Y."/>
            <person name="Lee S.K."/>
        </authorList>
    </citation>
    <scope>NUCLEOTIDE SEQUENCE [LARGE SCALE GENOMIC DNA]</scope>
    <source>
        <tissue evidence="2">Muscle</tissue>
    </source>
</reference>
<gene>
    <name evidence="2" type="ORF">EYF80_004966</name>
</gene>